<feature type="region of interest" description="Disordered" evidence="7">
    <location>
        <begin position="236"/>
        <end position="260"/>
    </location>
</feature>
<keyword evidence="2" id="KW-0805">Transcription regulation</keyword>
<feature type="region of interest" description="Disordered" evidence="7">
    <location>
        <begin position="360"/>
        <end position="390"/>
    </location>
</feature>
<evidence type="ECO:0000256" key="9">
    <source>
        <dbReference type="SAM" id="SignalP"/>
    </source>
</evidence>
<feature type="coiled-coil region" evidence="6">
    <location>
        <begin position="405"/>
        <end position="473"/>
    </location>
</feature>
<dbReference type="PANTHER" id="PTHR15741">
    <property type="entry name" value="BASIC HELIX-LOOP-HELIX ZIP TRANSCRIPTION FACTOR"/>
    <property type="match status" value="1"/>
</dbReference>
<dbReference type="InterPro" id="IPR009011">
    <property type="entry name" value="Man6P_isomerase_rcpt-bd_dom_sf"/>
</dbReference>
<dbReference type="GO" id="GO:0046983">
    <property type="term" value="F:protein dimerization activity"/>
    <property type="evidence" value="ECO:0007669"/>
    <property type="project" value="InterPro"/>
</dbReference>
<keyword evidence="9" id="KW-0732">Signal</keyword>
<evidence type="ECO:0000313" key="11">
    <source>
        <dbReference type="EMBL" id="PCH34140.1"/>
    </source>
</evidence>
<organism evidence="11 12">
    <name type="scientific">Wolfiporia cocos (strain MD-104)</name>
    <name type="common">Brown rot fungus</name>
    <dbReference type="NCBI Taxonomy" id="742152"/>
    <lineage>
        <taxon>Eukaryota</taxon>
        <taxon>Fungi</taxon>
        <taxon>Dikarya</taxon>
        <taxon>Basidiomycota</taxon>
        <taxon>Agaricomycotina</taxon>
        <taxon>Agaricomycetes</taxon>
        <taxon>Polyporales</taxon>
        <taxon>Phaeolaceae</taxon>
        <taxon>Wolfiporia</taxon>
    </lineage>
</organism>
<dbReference type="SMART" id="SM00353">
    <property type="entry name" value="HLH"/>
    <property type="match status" value="1"/>
</dbReference>
<feature type="signal peptide" evidence="9">
    <location>
        <begin position="1"/>
        <end position="20"/>
    </location>
</feature>
<dbReference type="SUPFAM" id="SSF50911">
    <property type="entry name" value="Mannose 6-phosphate receptor domain"/>
    <property type="match status" value="1"/>
</dbReference>
<sequence>MWYIHALWPLALVFLRLASADNAPCTAHDGDDYYDLSRLQSKYVYGHIPTSSSTDYEFQSASGRGFVINVCKPVSTELWRTDIERPEDIGGFTRRERDDFSIGSVMTTSLLVRNGHPLLIMSDGSRCPQSDNMTASTAIRFICDTSIFGEDPGDSVATIFMLYILVGTFYNRYVLELRGFDQIPRISIWSFDEIRDRLHRVMNRSGSGAGRRGSGYEGVAEEEQAIMGGPTGWLEEQDAEGAQEQAAQQGRPPPAGGMDPNGVIRLTGQVLSVLDITQRICRWSSGTCFLVAFIPLLPLLFLLPASFIQTTSLDHRRTRPPRSNEPPQYGRTKLHAPILPNVLLRRRCQLPLRAADASLSNRAPWPCSSAGRRSRGRSLSDDEDMGVDAEKLANTRKEATRRQRIEAEQRRRDELRDGYARLKEVLPVSNQKSSKVSLLERACNHIEALEKNNRQLQERLHMVEQEVARLRTLNEKISLGGVGNTPSPGQVNMDARPLSPPPEEPPVSQHQLASVAGQDPPAECSPTPDNGY</sequence>
<dbReference type="Gene3D" id="4.10.280.10">
    <property type="entry name" value="Helix-loop-helix DNA-binding domain"/>
    <property type="match status" value="1"/>
</dbReference>
<keyword evidence="4" id="KW-0804">Transcription</keyword>
<protein>
    <recommendedName>
        <fullName evidence="10">BHLH domain-containing protein</fullName>
    </recommendedName>
</protein>
<feature type="chain" id="PRO_5013574784" description="BHLH domain-containing protein" evidence="9">
    <location>
        <begin position="21"/>
        <end position="532"/>
    </location>
</feature>
<dbReference type="SUPFAM" id="SSF47459">
    <property type="entry name" value="HLH, helix-loop-helix DNA-binding domain"/>
    <property type="match status" value="1"/>
</dbReference>
<dbReference type="OrthoDB" id="4504960at2759"/>
<dbReference type="InterPro" id="IPR052207">
    <property type="entry name" value="Max-like/E-box_TFs"/>
</dbReference>
<dbReference type="PANTHER" id="PTHR15741:SF27">
    <property type="entry name" value="TRANSCRIPTION FACTOR AP-4"/>
    <property type="match status" value="1"/>
</dbReference>
<name>A0A2H3IVW8_WOLCO</name>
<evidence type="ECO:0000256" key="8">
    <source>
        <dbReference type="SAM" id="Phobius"/>
    </source>
</evidence>
<dbReference type="EMBL" id="KB467831">
    <property type="protein sequence ID" value="PCH34140.1"/>
    <property type="molecule type" value="Genomic_DNA"/>
</dbReference>
<reference evidence="11 12" key="1">
    <citation type="journal article" date="2012" name="Science">
        <title>The Paleozoic origin of enzymatic lignin decomposition reconstructed from 31 fungal genomes.</title>
        <authorList>
            <person name="Floudas D."/>
            <person name="Binder M."/>
            <person name="Riley R."/>
            <person name="Barry K."/>
            <person name="Blanchette R.A."/>
            <person name="Henrissat B."/>
            <person name="Martinez A.T."/>
            <person name="Otillar R."/>
            <person name="Spatafora J.W."/>
            <person name="Yadav J.S."/>
            <person name="Aerts A."/>
            <person name="Benoit I."/>
            <person name="Boyd A."/>
            <person name="Carlson A."/>
            <person name="Copeland A."/>
            <person name="Coutinho P.M."/>
            <person name="de Vries R.P."/>
            <person name="Ferreira P."/>
            <person name="Findley K."/>
            <person name="Foster B."/>
            <person name="Gaskell J."/>
            <person name="Glotzer D."/>
            <person name="Gorecki P."/>
            <person name="Heitman J."/>
            <person name="Hesse C."/>
            <person name="Hori C."/>
            <person name="Igarashi K."/>
            <person name="Jurgens J.A."/>
            <person name="Kallen N."/>
            <person name="Kersten P."/>
            <person name="Kohler A."/>
            <person name="Kuees U."/>
            <person name="Kumar T.K.A."/>
            <person name="Kuo A."/>
            <person name="LaButti K."/>
            <person name="Larrondo L.F."/>
            <person name="Lindquist E."/>
            <person name="Ling A."/>
            <person name="Lombard V."/>
            <person name="Lucas S."/>
            <person name="Lundell T."/>
            <person name="Martin R."/>
            <person name="McLaughlin D.J."/>
            <person name="Morgenstern I."/>
            <person name="Morin E."/>
            <person name="Murat C."/>
            <person name="Nagy L.G."/>
            <person name="Nolan M."/>
            <person name="Ohm R.A."/>
            <person name="Patyshakuliyeva A."/>
            <person name="Rokas A."/>
            <person name="Ruiz-Duenas F.J."/>
            <person name="Sabat G."/>
            <person name="Salamov A."/>
            <person name="Samejima M."/>
            <person name="Schmutz J."/>
            <person name="Slot J.C."/>
            <person name="St John F."/>
            <person name="Stenlid J."/>
            <person name="Sun H."/>
            <person name="Sun S."/>
            <person name="Syed K."/>
            <person name="Tsang A."/>
            <person name="Wiebenga A."/>
            <person name="Young D."/>
            <person name="Pisabarro A."/>
            <person name="Eastwood D.C."/>
            <person name="Martin F."/>
            <person name="Cullen D."/>
            <person name="Grigoriev I.V."/>
            <person name="Hibbett D.S."/>
        </authorList>
    </citation>
    <scope>NUCLEOTIDE SEQUENCE [LARGE SCALE GENOMIC DNA]</scope>
    <source>
        <strain evidence="11 12">MD-104</strain>
    </source>
</reference>
<dbReference type="OMA" id="ERACNHI"/>
<dbReference type="PROSITE" id="PS50888">
    <property type="entry name" value="BHLH"/>
    <property type="match status" value="1"/>
</dbReference>
<keyword evidence="8" id="KW-0472">Membrane</keyword>
<dbReference type="GO" id="GO:0005634">
    <property type="term" value="C:nucleus"/>
    <property type="evidence" value="ECO:0007669"/>
    <property type="project" value="UniProtKB-SubCell"/>
</dbReference>
<dbReference type="InterPro" id="IPR011598">
    <property type="entry name" value="bHLH_dom"/>
</dbReference>
<keyword evidence="6" id="KW-0175">Coiled coil</keyword>
<keyword evidence="5" id="KW-0539">Nucleus</keyword>
<dbReference type="STRING" id="742152.A0A2H3IVW8"/>
<feature type="domain" description="BHLH" evidence="10">
    <location>
        <begin position="399"/>
        <end position="449"/>
    </location>
</feature>
<evidence type="ECO:0000256" key="1">
    <source>
        <dbReference type="ARBA" id="ARBA00004123"/>
    </source>
</evidence>
<accession>A0A2H3IVW8</accession>
<dbReference type="Gene3D" id="2.70.130.10">
    <property type="entry name" value="Mannose-6-phosphate receptor binding domain"/>
    <property type="match status" value="1"/>
</dbReference>
<gene>
    <name evidence="11" type="ORF">WOLCODRAFT_63513</name>
</gene>
<keyword evidence="12" id="KW-1185">Reference proteome</keyword>
<dbReference type="InterPro" id="IPR036638">
    <property type="entry name" value="HLH_DNA-bd_sf"/>
</dbReference>
<keyword evidence="8" id="KW-1133">Transmembrane helix</keyword>
<evidence type="ECO:0000313" key="12">
    <source>
        <dbReference type="Proteomes" id="UP000218811"/>
    </source>
</evidence>
<feature type="transmembrane region" description="Helical" evidence="8">
    <location>
        <begin position="289"/>
        <end position="308"/>
    </location>
</feature>
<dbReference type="Proteomes" id="UP000218811">
    <property type="component" value="Unassembled WGS sequence"/>
</dbReference>
<comment type="subcellular location">
    <subcellularLocation>
        <location evidence="1">Nucleus</location>
    </subcellularLocation>
</comment>
<feature type="region of interest" description="Disordered" evidence="7">
    <location>
        <begin position="478"/>
        <end position="532"/>
    </location>
</feature>
<evidence type="ECO:0000256" key="2">
    <source>
        <dbReference type="ARBA" id="ARBA00023015"/>
    </source>
</evidence>
<evidence type="ECO:0000256" key="4">
    <source>
        <dbReference type="ARBA" id="ARBA00023163"/>
    </source>
</evidence>
<dbReference type="Pfam" id="PF00010">
    <property type="entry name" value="HLH"/>
    <property type="match status" value="1"/>
</dbReference>
<keyword evidence="8" id="KW-0812">Transmembrane</keyword>
<evidence type="ECO:0000256" key="5">
    <source>
        <dbReference type="ARBA" id="ARBA00023242"/>
    </source>
</evidence>
<evidence type="ECO:0000256" key="7">
    <source>
        <dbReference type="SAM" id="MobiDB-lite"/>
    </source>
</evidence>
<keyword evidence="3" id="KW-0238">DNA-binding</keyword>
<proteinExistence type="predicted"/>
<evidence type="ECO:0000256" key="3">
    <source>
        <dbReference type="ARBA" id="ARBA00023125"/>
    </source>
</evidence>
<evidence type="ECO:0000259" key="10">
    <source>
        <dbReference type="PROSITE" id="PS50888"/>
    </source>
</evidence>
<dbReference type="AlphaFoldDB" id="A0A2H3IVW8"/>
<dbReference type="GO" id="GO:0000978">
    <property type="term" value="F:RNA polymerase II cis-regulatory region sequence-specific DNA binding"/>
    <property type="evidence" value="ECO:0007669"/>
    <property type="project" value="TreeGrafter"/>
</dbReference>
<feature type="region of interest" description="Disordered" evidence="7">
    <location>
        <begin position="312"/>
        <end position="332"/>
    </location>
</feature>
<evidence type="ECO:0000256" key="6">
    <source>
        <dbReference type="SAM" id="Coils"/>
    </source>
</evidence>
<dbReference type="GO" id="GO:0000981">
    <property type="term" value="F:DNA-binding transcription factor activity, RNA polymerase II-specific"/>
    <property type="evidence" value="ECO:0007669"/>
    <property type="project" value="TreeGrafter"/>
</dbReference>